<dbReference type="AlphaFoldDB" id="A0A0C6EBB4"/>
<dbReference type="EMBL" id="NFFZ01000017">
    <property type="protein sequence ID" value="OTI57484.1"/>
    <property type="molecule type" value="Genomic_DNA"/>
</dbReference>
<evidence type="ECO:0000313" key="6">
    <source>
        <dbReference type="Proteomes" id="UP000284767"/>
    </source>
</evidence>
<organism evidence="3 5">
    <name type="scientific">Pseudomonas aeruginosa</name>
    <dbReference type="NCBI Taxonomy" id="287"/>
    <lineage>
        <taxon>Bacteria</taxon>
        <taxon>Pseudomonadati</taxon>
        <taxon>Pseudomonadota</taxon>
        <taxon>Gammaproteobacteria</taxon>
        <taxon>Pseudomonadales</taxon>
        <taxon>Pseudomonadaceae</taxon>
        <taxon>Pseudomonas</taxon>
    </lineage>
</organism>
<dbReference type="EMBL" id="NSNE01000007">
    <property type="protein sequence ID" value="RPM16341.1"/>
    <property type="molecule type" value="Genomic_DNA"/>
</dbReference>
<dbReference type="Proteomes" id="UP000194857">
    <property type="component" value="Unassembled WGS sequence"/>
</dbReference>
<dbReference type="InterPro" id="IPR051916">
    <property type="entry name" value="GPI-anchor_lipid_remodeler"/>
</dbReference>
<feature type="transmembrane region" description="Helical" evidence="1">
    <location>
        <begin position="27"/>
        <end position="46"/>
    </location>
</feature>
<evidence type="ECO:0000313" key="3">
    <source>
        <dbReference type="EMBL" id="OTI57484.1"/>
    </source>
</evidence>
<dbReference type="InterPro" id="IPR005135">
    <property type="entry name" value="Endo/exonuclease/phosphatase"/>
</dbReference>
<dbReference type="SUPFAM" id="SSF56219">
    <property type="entry name" value="DNase I-like"/>
    <property type="match status" value="1"/>
</dbReference>
<keyword evidence="3" id="KW-0255">Endonuclease</keyword>
<dbReference type="GO" id="GO:0004519">
    <property type="term" value="F:endonuclease activity"/>
    <property type="evidence" value="ECO:0007669"/>
    <property type="project" value="UniProtKB-KW"/>
</dbReference>
<protein>
    <submittedName>
        <fullName evidence="3 4">Endonuclease</fullName>
    </submittedName>
</protein>
<dbReference type="Proteomes" id="UP000284767">
    <property type="component" value="Unassembled WGS sequence"/>
</dbReference>
<proteinExistence type="predicted"/>
<dbReference type="InterPro" id="IPR036691">
    <property type="entry name" value="Endo/exonu/phosph_ase_sf"/>
</dbReference>
<dbReference type="RefSeq" id="WP_003110387.1">
    <property type="nucleotide sequence ID" value="NZ_AP014651.1"/>
</dbReference>
<evidence type="ECO:0000313" key="4">
    <source>
        <dbReference type="EMBL" id="RPM16341.1"/>
    </source>
</evidence>
<evidence type="ECO:0000259" key="2">
    <source>
        <dbReference type="Pfam" id="PF03372"/>
    </source>
</evidence>
<keyword evidence="4" id="KW-0378">Hydrolase</keyword>
<comment type="caution">
    <text evidence="3">The sequence shown here is derived from an EMBL/GenBank/DDBJ whole genome shotgun (WGS) entry which is preliminary data.</text>
</comment>
<reference evidence="4 6" key="2">
    <citation type="submission" date="2017-08" db="EMBL/GenBank/DDBJ databases">
        <authorList>
            <person name="Feschi L."/>
            <person name="Jeukens J."/>
            <person name="Emond-Rheault J.-G."/>
            <person name="Kukavica-Ibrulj I."/>
            <person name="Boyle B."/>
            <person name="Levesque R.C."/>
        </authorList>
    </citation>
    <scope>NUCLEOTIDE SEQUENCE [LARGE SCALE GENOMIC DNA]</scope>
    <source>
        <strain evidence="4 6">PA-W36</strain>
    </source>
</reference>
<keyword evidence="1" id="KW-1133">Transmembrane helix</keyword>
<keyword evidence="1" id="KW-0472">Membrane</keyword>
<dbReference type="PANTHER" id="PTHR14859:SF1">
    <property type="entry name" value="PGAP2-INTERACTING PROTEIN"/>
    <property type="match status" value="1"/>
</dbReference>
<feature type="domain" description="Endonuclease/exonuclease/phosphatase" evidence="2">
    <location>
        <begin position="76"/>
        <end position="359"/>
    </location>
</feature>
<gene>
    <name evidence="3" type="ORF">CAZ10_26915</name>
    <name evidence="4" type="ORF">IPC1295_14435</name>
</gene>
<dbReference type="Gene3D" id="3.60.10.10">
    <property type="entry name" value="Endonuclease/exonuclease/phosphatase"/>
    <property type="match status" value="1"/>
</dbReference>
<keyword evidence="4" id="KW-0540">Nuclease</keyword>
<sequence>MRGGKLYALVLSSIVSIAMSLPRLRNLLFVGLLLLVGGALLASYLLSWQPADREAAPLHCQGAAPALKPGQALKVMTWNIQYLAGKRYVFWDDLPDATGPDQRPTAEDLAFTLDEVVRVIRDEQPDLVLLQEIDDGSSATDDQDQLALIQERINDLYHCSAQAYEWKSAFVPTPHIFGSVGRKQATLSRYRIDSAERRQLPPRDGGLFDRLFGPRPAILVSHLPIDGGGELAVLNARFDRPQANDDTLERQVETTRTLLDELQARRTPWLLGGDLNLLPPGQYPYLLAPLRAPYREDSELAVLSGRFPMVPSLEEASGVDQVRWYTHFPNDPRVQGPDRTLDYLFHSPSLTRLDARVRRSDTLQISNHLPLAARFLLPH</sequence>
<dbReference type="GO" id="GO:0016020">
    <property type="term" value="C:membrane"/>
    <property type="evidence" value="ECO:0007669"/>
    <property type="project" value="GOC"/>
</dbReference>
<dbReference type="Pfam" id="PF03372">
    <property type="entry name" value="Exo_endo_phos"/>
    <property type="match status" value="1"/>
</dbReference>
<evidence type="ECO:0000256" key="1">
    <source>
        <dbReference type="SAM" id="Phobius"/>
    </source>
</evidence>
<evidence type="ECO:0000313" key="5">
    <source>
        <dbReference type="Proteomes" id="UP000194857"/>
    </source>
</evidence>
<name>A0A0C6EBB4_PSEAI</name>
<keyword evidence="1" id="KW-0812">Transmembrane</keyword>
<dbReference type="GO" id="GO:0004527">
    <property type="term" value="F:exonuclease activity"/>
    <property type="evidence" value="ECO:0007669"/>
    <property type="project" value="UniProtKB-KW"/>
</dbReference>
<reference evidence="4 6" key="3">
    <citation type="submission" date="2019-01" db="EMBL/GenBank/DDBJ databases">
        <title>The Pseudomonas aeruginosa pan-genome provides new insights on its population structure, horizontal gene transfer and pathogenicity.</title>
        <authorList>
            <person name="Freschi L."/>
            <person name="Vincent A.T."/>
            <person name="Jeukens J."/>
            <person name="Emond-Rheault J.-G."/>
            <person name="Kukavica-Ibrulj I."/>
            <person name="Dupont M.-J."/>
            <person name="Charette S.J."/>
            <person name="Boyle B."/>
            <person name="Levesque R.C."/>
        </authorList>
    </citation>
    <scope>NUCLEOTIDE SEQUENCE [LARGE SCALE GENOMIC DNA]</scope>
    <source>
        <strain evidence="4 6">PA-W36</strain>
    </source>
</reference>
<dbReference type="GO" id="GO:0006506">
    <property type="term" value="P:GPI anchor biosynthetic process"/>
    <property type="evidence" value="ECO:0007669"/>
    <property type="project" value="TreeGrafter"/>
</dbReference>
<accession>A0A0C6EBB4</accession>
<dbReference type="PANTHER" id="PTHR14859">
    <property type="entry name" value="CALCOFLUOR WHITE HYPERSENSITIVE PROTEIN PRECURSOR"/>
    <property type="match status" value="1"/>
</dbReference>
<keyword evidence="4" id="KW-0269">Exonuclease</keyword>
<reference evidence="3 5" key="1">
    <citation type="submission" date="2017-05" db="EMBL/GenBank/DDBJ databases">
        <authorList>
            <person name="Song R."/>
            <person name="Chenine A.L."/>
            <person name="Ruprecht R.M."/>
        </authorList>
    </citation>
    <scope>NUCLEOTIDE SEQUENCE [LARGE SCALE GENOMIC DNA]</scope>
    <source>
        <strain evidence="3 5">S567_C10_BS</strain>
    </source>
</reference>